<dbReference type="AlphaFoldDB" id="A0AAV2BCT4"/>
<keyword evidence="3" id="KW-1185">Reference proteome</keyword>
<accession>A0AAV2BCT4</accession>
<dbReference type="EMBL" id="CAXIEN010000318">
    <property type="protein sequence ID" value="CAL1293043.1"/>
    <property type="molecule type" value="Genomic_DNA"/>
</dbReference>
<name>A0AAV2BCT4_9ARAC</name>
<reference evidence="2 3" key="1">
    <citation type="submission" date="2024-04" db="EMBL/GenBank/DDBJ databases">
        <authorList>
            <person name="Rising A."/>
            <person name="Reimegard J."/>
            <person name="Sonavane S."/>
            <person name="Akerstrom W."/>
            <person name="Nylinder S."/>
            <person name="Hedman E."/>
            <person name="Kallberg Y."/>
        </authorList>
    </citation>
    <scope>NUCLEOTIDE SEQUENCE [LARGE SCALE GENOMIC DNA]</scope>
</reference>
<protein>
    <submittedName>
        <fullName evidence="2">Uncharacterized protein</fullName>
    </submittedName>
</protein>
<keyword evidence="1" id="KW-0812">Transmembrane</keyword>
<sequence>MTDSREIDVEVGGSIGILNAEETVSESRRVFVAREKSAQKKIDRRCAVREWVAWKTFKNVLFFICLTFLIIQSLEFFRIYYTYPTTIATEITVAKDFRLPAITFCFRNTISYKDYCSYESHRCERPSNVEKFCEKHPYHCYEDTSNLTIPKKDSSTRRNTQYYLFEDKYNDDEILFQLYNYTSKKRTFVRDVENYGQHLKCYSENLHLYQSNSIPKIQEINYNTEMADQIFWKRLLPENIEPFYPPDTPQIFVAIHSPHVPLNPVVDLHPVMPERGYIIYVQLEKEEHLLPPPYQTNCKDNGPTKDAKEFNSPNSFQMCMEMCRSEYYEATIFCKSGMSMISSVPTDCKRYLEIPHLSDEQLVELEDKRFTCFQNCKQGCLKLQYKYIVKELKTEGKGF</sequence>
<evidence type="ECO:0000256" key="1">
    <source>
        <dbReference type="SAM" id="Phobius"/>
    </source>
</evidence>
<keyword evidence="1" id="KW-1133">Transmembrane helix</keyword>
<feature type="transmembrane region" description="Helical" evidence="1">
    <location>
        <begin position="60"/>
        <end position="81"/>
    </location>
</feature>
<gene>
    <name evidence="2" type="ORF">LARSCL_LOCUS17975</name>
</gene>
<proteinExistence type="predicted"/>
<evidence type="ECO:0000313" key="2">
    <source>
        <dbReference type="EMBL" id="CAL1293043.1"/>
    </source>
</evidence>
<comment type="caution">
    <text evidence="2">The sequence shown here is derived from an EMBL/GenBank/DDBJ whole genome shotgun (WGS) entry which is preliminary data.</text>
</comment>
<evidence type="ECO:0000313" key="3">
    <source>
        <dbReference type="Proteomes" id="UP001497382"/>
    </source>
</evidence>
<dbReference type="Proteomes" id="UP001497382">
    <property type="component" value="Unassembled WGS sequence"/>
</dbReference>
<organism evidence="2 3">
    <name type="scientific">Larinioides sclopetarius</name>
    <dbReference type="NCBI Taxonomy" id="280406"/>
    <lineage>
        <taxon>Eukaryota</taxon>
        <taxon>Metazoa</taxon>
        <taxon>Ecdysozoa</taxon>
        <taxon>Arthropoda</taxon>
        <taxon>Chelicerata</taxon>
        <taxon>Arachnida</taxon>
        <taxon>Araneae</taxon>
        <taxon>Araneomorphae</taxon>
        <taxon>Entelegynae</taxon>
        <taxon>Araneoidea</taxon>
        <taxon>Araneidae</taxon>
        <taxon>Larinioides</taxon>
    </lineage>
</organism>
<feature type="non-terminal residue" evidence="2">
    <location>
        <position position="399"/>
    </location>
</feature>
<keyword evidence="1" id="KW-0472">Membrane</keyword>